<dbReference type="OrthoDB" id="9979538at2759"/>
<accession>A0A8X6Q416</accession>
<organism evidence="1 2">
    <name type="scientific">Nephila pilipes</name>
    <name type="common">Giant wood spider</name>
    <name type="synonym">Nephila maculata</name>
    <dbReference type="NCBI Taxonomy" id="299642"/>
    <lineage>
        <taxon>Eukaryota</taxon>
        <taxon>Metazoa</taxon>
        <taxon>Ecdysozoa</taxon>
        <taxon>Arthropoda</taxon>
        <taxon>Chelicerata</taxon>
        <taxon>Arachnida</taxon>
        <taxon>Araneae</taxon>
        <taxon>Araneomorphae</taxon>
        <taxon>Entelegynae</taxon>
        <taxon>Araneoidea</taxon>
        <taxon>Nephilidae</taxon>
        <taxon>Nephila</taxon>
    </lineage>
</organism>
<name>A0A8X6Q416_NEPPI</name>
<keyword evidence="2" id="KW-1185">Reference proteome</keyword>
<dbReference type="Proteomes" id="UP000887013">
    <property type="component" value="Unassembled WGS sequence"/>
</dbReference>
<dbReference type="EMBL" id="BMAW01123866">
    <property type="protein sequence ID" value="GFU05267.1"/>
    <property type="molecule type" value="Genomic_DNA"/>
</dbReference>
<evidence type="ECO:0000313" key="2">
    <source>
        <dbReference type="Proteomes" id="UP000887013"/>
    </source>
</evidence>
<protein>
    <recommendedName>
        <fullName evidence="3">DUF4817 domain-containing protein</fullName>
    </recommendedName>
</protein>
<gene>
    <name evidence="1" type="ORF">NPIL_478601</name>
</gene>
<proteinExistence type="predicted"/>
<evidence type="ECO:0008006" key="3">
    <source>
        <dbReference type="Google" id="ProtNLM"/>
    </source>
</evidence>
<reference evidence="1" key="1">
    <citation type="submission" date="2020-08" db="EMBL/GenBank/DDBJ databases">
        <title>Multicomponent nature underlies the extraordinary mechanical properties of spider dragline silk.</title>
        <authorList>
            <person name="Kono N."/>
            <person name="Nakamura H."/>
            <person name="Mori M."/>
            <person name="Yoshida Y."/>
            <person name="Ohtoshi R."/>
            <person name="Malay A.D."/>
            <person name="Moran D.A.P."/>
            <person name="Tomita M."/>
            <person name="Numata K."/>
            <person name="Arakawa K."/>
        </authorList>
    </citation>
    <scope>NUCLEOTIDE SEQUENCE</scope>
</reference>
<sequence length="96" mass="10789">MLSEKDKVLMMKLFNMNEESATVARSKFRLQKNVKTGKGPLTVAGLIKLLQPFEETGSIEDRVRSGRLILRQIRSARVAAEMETFKLEYAAGTRSA</sequence>
<evidence type="ECO:0000313" key="1">
    <source>
        <dbReference type="EMBL" id="GFU05267.1"/>
    </source>
</evidence>
<comment type="caution">
    <text evidence="1">The sequence shown here is derived from an EMBL/GenBank/DDBJ whole genome shotgun (WGS) entry which is preliminary data.</text>
</comment>
<dbReference type="AlphaFoldDB" id="A0A8X6Q416"/>